<organism evidence="2 3">
    <name type="scientific">Telluria mixta</name>
    <dbReference type="NCBI Taxonomy" id="34071"/>
    <lineage>
        <taxon>Bacteria</taxon>
        <taxon>Pseudomonadati</taxon>
        <taxon>Pseudomonadota</taxon>
        <taxon>Betaproteobacteria</taxon>
        <taxon>Burkholderiales</taxon>
        <taxon>Oxalobacteraceae</taxon>
        <taxon>Telluria group</taxon>
        <taxon>Telluria</taxon>
    </lineage>
</organism>
<gene>
    <name evidence="2" type="ORF">NX786_26380</name>
</gene>
<keyword evidence="1" id="KW-0812">Transmembrane</keyword>
<protein>
    <submittedName>
        <fullName evidence="2">Uncharacterized protein</fullName>
    </submittedName>
</protein>
<keyword evidence="1" id="KW-1133">Transmembrane helix</keyword>
<feature type="transmembrane region" description="Helical" evidence="1">
    <location>
        <begin position="85"/>
        <end position="105"/>
    </location>
</feature>
<comment type="caution">
    <text evidence="2">The sequence shown here is derived from an EMBL/GenBank/DDBJ whole genome shotgun (WGS) entry which is preliminary data.</text>
</comment>
<dbReference type="RefSeq" id="WP_259451870.1">
    <property type="nucleotide sequence ID" value="NZ_CP119520.1"/>
</dbReference>
<keyword evidence="3" id="KW-1185">Reference proteome</keyword>
<reference evidence="2" key="1">
    <citation type="submission" date="2022-08" db="EMBL/GenBank/DDBJ databases">
        <title>Reclassification of Massilia species as members of the genera Telluria, Duganella, Pseudoduganella, Mokoshia gen. nov. and Zemynaea gen. nov. using orthogonal and non-orthogonal genome-based approaches.</title>
        <authorList>
            <person name="Bowman J.P."/>
        </authorList>
    </citation>
    <scope>NUCLEOTIDE SEQUENCE</scope>
    <source>
        <strain evidence="2">LMG 11547</strain>
    </source>
</reference>
<evidence type="ECO:0000313" key="2">
    <source>
        <dbReference type="EMBL" id="MCS0632865.1"/>
    </source>
</evidence>
<accession>A0ABT2C679</accession>
<feature type="transmembrane region" description="Helical" evidence="1">
    <location>
        <begin position="6"/>
        <end position="24"/>
    </location>
</feature>
<proteinExistence type="predicted"/>
<sequence length="115" mass="13519">MVFFQFIWLAAPVLWALLLFLYFTRNVYRQNQFMIFEAAISLLSTFLLFFTWWLMLPILVLFPLALYFAFRCYKKAVAYFQGFPILARVFGLIPMAIALAVWPAISSYFAGSFRV</sequence>
<name>A0ABT2C679_9BURK</name>
<feature type="transmembrane region" description="Helical" evidence="1">
    <location>
        <begin position="56"/>
        <end position="73"/>
    </location>
</feature>
<keyword evidence="1" id="KW-0472">Membrane</keyword>
<dbReference type="EMBL" id="JANUHC010000011">
    <property type="protein sequence ID" value="MCS0632865.1"/>
    <property type="molecule type" value="Genomic_DNA"/>
</dbReference>
<dbReference type="Proteomes" id="UP001165263">
    <property type="component" value="Unassembled WGS sequence"/>
</dbReference>
<evidence type="ECO:0000256" key="1">
    <source>
        <dbReference type="SAM" id="Phobius"/>
    </source>
</evidence>
<evidence type="ECO:0000313" key="3">
    <source>
        <dbReference type="Proteomes" id="UP001165263"/>
    </source>
</evidence>